<evidence type="ECO:0000313" key="2">
    <source>
        <dbReference type="EMBL" id="EPS32462.1"/>
    </source>
</evidence>
<proteinExistence type="predicted"/>
<dbReference type="STRING" id="933388.S8BC40"/>
<feature type="compositionally biased region" description="Basic and acidic residues" evidence="1">
    <location>
        <begin position="311"/>
        <end position="325"/>
    </location>
</feature>
<feature type="compositionally biased region" description="Polar residues" evidence="1">
    <location>
        <begin position="189"/>
        <end position="198"/>
    </location>
</feature>
<organism evidence="2 3">
    <name type="scientific">Penicillium oxalicum (strain 114-2 / CGMCC 5302)</name>
    <name type="common">Penicillium decumbens</name>
    <dbReference type="NCBI Taxonomy" id="933388"/>
    <lineage>
        <taxon>Eukaryota</taxon>
        <taxon>Fungi</taxon>
        <taxon>Dikarya</taxon>
        <taxon>Ascomycota</taxon>
        <taxon>Pezizomycotina</taxon>
        <taxon>Eurotiomycetes</taxon>
        <taxon>Eurotiomycetidae</taxon>
        <taxon>Eurotiales</taxon>
        <taxon>Aspergillaceae</taxon>
        <taxon>Penicillium</taxon>
    </lineage>
</organism>
<feature type="compositionally biased region" description="Polar residues" evidence="1">
    <location>
        <begin position="107"/>
        <end position="116"/>
    </location>
</feature>
<feature type="compositionally biased region" description="Basic residues" evidence="1">
    <location>
        <begin position="328"/>
        <end position="347"/>
    </location>
</feature>
<feature type="compositionally biased region" description="Basic and acidic residues" evidence="1">
    <location>
        <begin position="229"/>
        <end position="239"/>
    </location>
</feature>
<evidence type="ECO:0000256" key="1">
    <source>
        <dbReference type="SAM" id="MobiDB-lite"/>
    </source>
</evidence>
<reference evidence="2 3" key="1">
    <citation type="journal article" date="2013" name="PLoS ONE">
        <title>Genomic and secretomic analyses reveal unique features of the lignocellulolytic enzyme system of Penicillium decumbens.</title>
        <authorList>
            <person name="Liu G."/>
            <person name="Zhang L."/>
            <person name="Wei X."/>
            <person name="Zou G."/>
            <person name="Qin Y."/>
            <person name="Ma L."/>
            <person name="Li J."/>
            <person name="Zheng H."/>
            <person name="Wang S."/>
            <person name="Wang C."/>
            <person name="Xun L."/>
            <person name="Zhao G.-P."/>
            <person name="Zhou Z."/>
            <person name="Qu Y."/>
        </authorList>
    </citation>
    <scope>NUCLEOTIDE SEQUENCE [LARGE SCALE GENOMIC DNA]</scope>
    <source>
        <strain evidence="3">114-2 / CGMCC 5302</strain>
    </source>
</reference>
<feature type="compositionally biased region" description="Polar residues" evidence="1">
    <location>
        <begin position="19"/>
        <end position="29"/>
    </location>
</feature>
<dbReference type="PhylomeDB" id="S8BC40"/>
<feature type="compositionally biased region" description="Polar residues" evidence="1">
    <location>
        <begin position="129"/>
        <end position="138"/>
    </location>
</feature>
<keyword evidence="3" id="KW-1185">Reference proteome</keyword>
<accession>S8BC40</accession>
<dbReference type="eggNOG" id="ENOG502RNWB">
    <property type="taxonomic scope" value="Eukaryota"/>
</dbReference>
<dbReference type="EMBL" id="KB644414">
    <property type="protein sequence ID" value="EPS32462.1"/>
    <property type="molecule type" value="Genomic_DNA"/>
</dbReference>
<dbReference type="AlphaFoldDB" id="S8BC40"/>
<feature type="compositionally biased region" description="Polar residues" evidence="1">
    <location>
        <begin position="210"/>
        <end position="228"/>
    </location>
</feature>
<feature type="compositionally biased region" description="Polar residues" evidence="1">
    <location>
        <begin position="91"/>
        <end position="100"/>
    </location>
</feature>
<feature type="region of interest" description="Disordered" evidence="1">
    <location>
        <begin position="14"/>
        <end position="116"/>
    </location>
</feature>
<dbReference type="Proteomes" id="UP000019376">
    <property type="component" value="Unassembled WGS sequence"/>
</dbReference>
<feature type="region of interest" description="Disordered" evidence="1">
    <location>
        <begin position="129"/>
        <end position="347"/>
    </location>
</feature>
<evidence type="ECO:0000313" key="3">
    <source>
        <dbReference type="Proteomes" id="UP000019376"/>
    </source>
</evidence>
<sequence>METVNKVVGAATAAIWGEGSSSAQQQSTSHGDEPVSGVQGKGSPDDPYDAGNRDEQPGASISEANTAPQEPRLDGAQSDPLRKDLVEGTNAEGTNPTSTVLRAGLTSPVNMVPTANSPVPVEGAAVNLTASNPNQTSGPLLGSSEISPVPVEGGPMTSIPSNSANIPAPVDMTSSALQPMPVEGAAVSSKANIGSSDLSPVPVEGAATTALPSSSGQARTSEGTTHTAEPTKTEQRVSESTDLASGSPAQSSNPSKTIGHQDVSEEALKGPQSLAPVSEEKFEKEAENASAAQKEKEPSPDNKQAYNAADSADKSSPKTSSDHGKQGTLHKLKEKLHKVAHPHSGSH</sequence>
<dbReference type="OrthoDB" id="5388207at2759"/>
<feature type="compositionally biased region" description="Basic and acidic residues" evidence="1">
    <location>
        <begin position="278"/>
        <end position="300"/>
    </location>
</feature>
<name>S8BC40_PENO1</name>
<feature type="compositionally biased region" description="Polar residues" evidence="1">
    <location>
        <begin position="240"/>
        <end position="258"/>
    </location>
</feature>
<gene>
    <name evidence="2" type="ORF">PDE_07422</name>
</gene>
<dbReference type="HOGENOM" id="CLU_799516_0_0_1"/>
<protein>
    <submittedName>
        <fullName evidence="2">Uncharacterized protein</fullName>
    </submittedName>
</protein>